<keyword evidence="3" id="KW-1185">Reference proteome</keyword>
<evidence type="ECO:0000313" key="3">
    <source>
        <dbReference type="Proteomes" id="UP000800097"/>
    </source>
</evidence>
<feature type="region of interest" description="Disordered" evidence="1">
    <location>
        <begin position="118"/>
        <end position="193"/>
    </location>
</feature>
<reference evidence="2" key="1">
    <citation type="journal article" date="2020" name="Stud. Mycol.">
        <title>101 Dothideomycetes genomes: a test case for predicting lifestyles and emergence of pathogens.</title>
        <authorList>
            <person name="Haridas S."/>
            <person name="Albert R."/>
            <person name="Binder M."/>
            <person name="Bloem J."/>
            <person name="Labutti K."/>
            <person name="Salamov A."/>
            <person name="Andreopoulos B."/>
            <person name="Baker S."/>
            <person name="Barry K."/>
            <person name="Bills G."/>
            <person name="Bluhm B."/>
            <person name="Cannon C."/>
            <person name="Castanera R."/>
            <person name="Culley D."/>
            <person name="Daum C."/>
            <person name="Ezra D."/>
            <person name="Gonzalez J."/>
            <person name="Henrissat B."/>
            <person name="Kuo A."/>
            <person name="Liang C."/>
            <person name="Lipzen A."/>
            <person name="Lutzoni F."/>
            <person name="Magnuson J."/>
            <person name="Mondo S."/>
            <person name="Nolan M."/>
            <person name="Ohm R."/>
            <person name="Pangilinan J."/>
            <person name="Park H.-J."/>
            <person name="Ramirez L."/>
            <person name="Alfaro M."/>
            <person name="Sun H."/>
            <person name="Tritt A."/>
            <person name="Yoshinaga Y."/>
            <person name="Zwiers L.-H."/>
            <person name="Turgeon B."/>
            <person name="Goodwin S."/>
            <person name="Spatafora J."/>
            <person name="Crous P."/>
            <person name="Grigoriev I."/>
        </authorList>
    </citation>
    <scope>NUCLEOTIDE SEQUENCE</scope>
    <source>
        <strain evidence="2">CBS 379.55</strain>
    </source>
</reference>
<dbReference type="RefSeq" id="XP_033657959.1">
    <property type="nucleotide sequence ID" value="XM_033797610.1"/>
</dbReference>
<accession>A0A6A6JUX4</accession>
<feature type="region of interest" description="Disordered" evidence="1">
    <location>
        <begin position="42"/>
        <end position="70"/>
    </location>
</feature>
<evidence type="ECO:0000313" key="2">
    <source>
        <dbReference type="EMBL" id="KAF2280421.1"/>
    </source>
</evidence>
<dbReference type="OrthoDB" id="5413281at2759"/>
<evidence type="ECO:0008006" key="4">
    <source>
        <dbReference type="Google" id="ProtNLM"/>
    </source>
</evidence>
<dbReference type="Proteomes" id="UP000800097">
    <property type="component" value="Unassembled WGS sequence"/>
</dbReference>
<feature type="compositionally biased region" description="Basic and acidic residues" evidence="1">
    <location>
        <begin position="118"/>
        <end position="144"/>
    </location>
</feature>
<feature type="compositionally biased region" description="Acidic residues" evidence="1">
    <location>
        <begin position="320"/>
        <end position="329"/>
    </location>
</feature>
<dbReference type="EMBL" id="ML986485">
    <property type="protein sequence ID" value="KAF2280421.1"/>
    <property type="molecule type" value="Genomic_DNA"/>
</dbReference>
<feature type="compositionally biased region" description="Low complexity" evidence="1">
    <location>
        <begin position="50"/>
        <end position="70"/>
    </location>
</feature>
<dbReference type="AlphaFoldDB" id="A0A6A6JUX4"/>
<evidence type="ECO:0000256" key="1">
    <source>
        <dbReference type="SAM" id="MobiDB-lite"/>
    </source>
</evidence>
<proteinExistence type="predicted"/>
<name>A0A6A6JUX4_WESOR</name>
<feature type="region of interest" description="Disordered" evidence="1">
    <location>
        <begin position="310"/>
        <end position="336"/>
    </location>
</feature>
<sequence>MSSVLPPSASASPATFVTHLLDSLTSDVNAAVPPLPIGSLHPASASVGRTSTSTVTSSSPSPSSPSNPLLSADEALRKRLLTLHVLFPNEVLPALELLDRGLVTRLVVSGDEVRAEAGHVGKAGGARDESGGDIEGRGGIDEGPHAGTQSTQKQEKGDGTVGGEYAADAGVPRPTNADACGPSAQESSERSFARHAHPANLVIADDTSAPLRPSRPTADETAETAFYLVRSAQLVHTRSSRYASTSTAAASAAPAHKTYQVRLPAWNCTCPAFAFSAFPSSFADSDGGEELWEEHVDVKHFFPTAAAATVGRGAGREGDEAGEEEEGEEGEGKWIFGGGMAGAVNQSARMRMPPVCKHLLACVLGERCSLFAGFVQERRVGDEEVVGWSAGWGD</sequence>
<protein>
    <recommendedName>
        <fullName evidence="4">SWIM-type domain-containing protein</fullName>
    </recommendedName>
</protein>
<dbReference type="GeneID" id="54550785"/>
<gene>
    <name evidence="2" type="ORF">EI97DRAFT_430148</name>
</gene>
<organism evidence="2 3">
    <name type="scientific">Westerdykella ornata</name>
    <dbReference type="NCBI Taxonomy" id="318751"/>
    <lineage>
        <taxon>Eukaryota</taxon>
        <taxon>Fungi</taxon>
        <taxon>Dikarya</taxon>
        <taxon>Ascomycota</taxon>
        <taxon>Pezizomycotina</taxon>
        <taxon>Dothideomycetes</taxon>
        <taxon>Pleosporomycetidae</taxon>
        <taxon>Pleosporales</taxon>
        <taxon>Sporormiaceae</taxon>
        <taxon>Westerdykella</taxon>
    </lineage>
</organism>